<dbReference type="InterPro" id="IPR001584">
    <property type="entry name" value="Integrase_cat-core"/>
</dbReference>
<dbReference type="Pfam" id="PF00665">
    <property type="entry name" value="rve"/>
    <property type="match status" value="1"/>
</dbReference>
<dbReference type="NCBIfam" id="NF033516">
    <property type="entry name" value="transpos_IS3"/>
    <property type="match status" value="1"/>
</dbReference>
<dbReference type="InterPro" id="IPR036397">
    <property type="entry name" value="RNaseH_sf"/>
</dbReference>
<dbReference type="PANTHER" id="PTHR46889:SF4">
    <property type="entry name" value="TRANSPOSASE INSO FOR INSERTION SEQUENCE ELEMENT IS911B-RELATED"/>
    <property type="match status" value="1"/>
</dbReference>
<dbReference type="Gene3D" id="3.30.420.10">
    <property type="entry name" value="Ribonuclease H-like superfamily/Ribonuclease H"/>
    <property type="match status" value="1"/>
</dbReference>
<dbReference type="InterPro" id="IPR009057">
    <property type="entry name" value="Homeodomain-like_sf"/>
</dbReference>
<feature type="region of interest" description="Disordered" evidence="1">
    <location>
        <begin position="40"/>
        <end position="62"/>
    </location>
</feature>
<dbReference type="Pfam" id="PF01527">
    <property type="entry name" value="HTH_Tnp_1"/>
    <property type="match status" value="1"/>
</dbReference>
<dbReference type="SUPFAM" id="SSF53098">
    <property type="entry name" value="Ribonuclease H-like"/>
    <property type="match status" value="1"/>
</dbReference>
<sequence length="385" mass="44765">MDQRKQYSKEFKEAAVRLAAESKNKSGVARDLGINSSMLRRWEQESDQSGEKAFPGKGNPKDEEMAALKKENLRLKEELEILKKAVGILGQRPPLRYQFIKDHLGQFSVEAMRRVLQVSTSGYYQWCRNIITAIKDKNEPLVEQIKKVHKQSNQTYGSPRIYIELKAKGYTCSLNRVARLMQANNIKAKVKKKYITTTDSNHDLPVANNVLNQEFTTEAPNEKWTTDITYIWTKQGWLYLAVVLDLFSRRIVGWSMQPTLAKELVIAALQMAVRMRQPTSGLLHHSDRGSQYASIEYQQLLKKDGLQPSMSRKGNCYDNAAMESFFATLKKELVYHQSYQTHKEAKRDIFYYIEVWYNRKRRHSSLAYMSPEEYEQNWQRLSLVA</sequence>
<comment type="caution">
    <text evidence="3">The sequence shown here is derived from an EMBL/GenBank/DDBJ whole genome shotgun (WGS) entry which is preliminary data.</text>
</comment>
<dbReference type="Pfam" id="PF13276">
    <property type="entry name" value="HTH_21"/>
    <property type="match status" value="1"/>
</dbReference>
<evidence type="ECO:0000313" key="3">
    <source>
        <dbReference type="EMBL" id="MDO1451205.1"/>
    </source>
</evidence>
<organism evidence="3 4">
    <name type="scientific">Rhodocytophaga aerolata</name>
    <dbReference type="NCBI Taxonomy" id="455078"/>
    <lineage>
        <taxon>Bacteria</taxon>
        <taxon>Pseudomonadati</taxon>
        <taxon>Bacteroidota</taxon>
        <taxon>Cytophagia</taxon>
        <taxon>Cytophagales</taxon>
        <taxon>Rhodocytophagaceae</taxon>
        <taxon>Rhodocytophaga</taxon>
    </lineage>
</organism>
<keyword evidence="4" id="KW-1185">Reference proteome</keyword>
<protein>
    <submittedName>
        <fullName evidence="3">IS3 family transposase</fullName>
    </submittedName>
</protein>
<gene>
    <name evidence="3" type="ORF">Q0590_33335</name>
</gene>
<dbReference type="EMBL" id="JAUKPO010000046">
    <property type="protein sequence ID" value="MDO1451205.1"/>
    <property type="molecule type" value="Genomic_DNA"/>
</dbReference>
<dbReference type="Proteomes" id="UP001168528">
    <property type="component" value="Unassembled WGS sequence"/>
</dbReference>
<reference evidence="3" key="1">
    <citation type="submission" date="2023-07" db="EMBL/GenBank/DDBJ databases">
        <title>The genome sequence of Rhodocytophaga aerolata KACC 12507.</title>
        <authorList>
            <person name="Zhang X."/>
        </authorList>
    </citation>
    <scope>NUCLEOTIDE SEQUENCE</scope>
    <source>
        <strain evidence="3">KACC 12507</strain>
    </source>
</reference>
<evidence type="ECO:0000259" key="2">
    <source>
        <dbReference type="PROSITE" id="PS50994"/>
    </source>
</evidence>
<dbReference type="InterPro" id="IPR050900">
    <property type="entry name" value="Transposase_IS3/IS150/IS904"/>
</dbReference>
<dbReference type="RefSeq" id="WP_302042004.1">
    <property type="nucleotide sequence ID" value="NZ_JAUKPO010000046.1"/>
</dbReference>
<dbReference type="SUPFAM" id="SSF46689">
    <property type="entry name" value="Homeodomain-like"/>
    <property type="match status" value="1"/>
</dbReference>
<dbReference type="InterPro" id="IPR012337">
    <property type="entry name" value="RNaseH-like_sf"/>
</dbReference>
<evidence type="ECO:0000313" key="4">
    <source>
        <dbReference type="Proteomes" id="UP001168528"/>
    </source>
</evidence>
<dbReference type="PANTHER" id="PTHR46889">
    <property type="entry name" value="TRANSPOSASE INSF FOR INSERTION SEQUENCE IS3B-RELATED"/>
    <property type="match status" value="1"/>
</dbReference>
<dbReference type="PROSITE" id="PS50994">
    <property type="entry name" value="INTEGRASE"/>
    <property type="match status" value="1"/>
</dbReference>
<dbReference type="InterPro" id="IPR048020">
    <property type="entry name" value="Transpos_IS3"/>
</dbReference>
<dbReference type="Gene3D" id="1.10.10.60">
    <property type="entry name" value="Homeodomain-like"/>
    <property type="match status" value="1"/>
</dbReference>
<dbReference type="InterPro" id="IPR002514">
    <property type="entry name" value="Transposase_8"/>
</dbReference>
<feature type="domain" description="Integrase catalytic" evidence="2">
    <location>
        <begin position="216"/>
        <end position="379"/>
    </location>
</feature>
<evidence type="ECO:0000256" key="1">
    <source>
        <dbReference type="SAM" id="MobiDB-lite"/>
    </source>
</evidence>
<accession>A0ABT8RGG9</accession>
<name>A0ABT8RGG9_9BACT</name>
<proteinExistence type="predicted"/>
<dbReference type="Pfam" id="PF13333">
    <property type="entry name" value="rve_2"/>
    <property type="match status" value="1"/>
</dbReference>
<dbReference type="InterPro" id="IPR025948">
    <property type="entry name" value="HTH-like_dom"/>
</dbReference>